<name>A0ABX7C621_9HYPH</name>
<dbReference type="RefSeq" id="WP_201634116.1">
    <property type="nucleotide sequence ID" value="NZ_CP068046.1"/>
</dbReference>
<organism evidence="3 4">
    <name type="scientific">Devosia rhizoryzae</name>
    <dbReference type="NCBI Taxonomy" id="2774137"/>
    <lineage>
        <taxon>Bacteria</taxon>
        <taxon>Pseudomonadati</taxon>
        <taxon>Pseudomonadota</taxon>
        <taxon>Alphaproteobacteria</taxon>
        <taxon>Hyphomicrobiales</taxon>
        <taxon>Devosiaceae</taxon>
        <taxon>Devosia</taxon>
    </lineage>
</organism>
<evidence type="ECO:0000256" key="1">
    <source>
        <dbReference type="SAM" id="Phobius"/>
    </source>
</evidence>
<feature type="domain" description="DUF2231" evidence="2">
    <location>
        <begin position="16"/>
        <end position="132"/>
    </location>
</feature>
<keyword evidence="1" id="KW-0472">Membrane</keyword>
<gene>
    <name evidence="3" type="ORF">JI748_01175</name>
</gene>
<evidence type="ECO:0000259" key="2">
    <source>
        <dbReference type="Pfam" id="PF09990"/>
    </source>
</evidence>
<dbReference type="Proteomes" id="UP000595857">
    <property type="component" value="Chromosome"/>
</dbReference>
<sequence>MARHISFSTWLLRLAHGFLRALPITAFTMALATDIAYVQTSNLLWLHFSEWLLLVGIVGVGFDLLLSLIELPIRKLRPAWPAVLMGVVIFVLAFINNLVHTADGWTAVVPMGLTLSAATVLAMLLTAWLGREGEIHA</sequence>
<keyword evidence="4" id="KW-1185">Reference proteome</keyword>
<feature type="transmembrane region" description="Helical" evidence="1">
    <location>
        <begin position="105"/>
        <end position="129"/>
    </location>
</feature>
<accession>A0ABX7C621</accession>
<evidence type="ECO:0000313" key="4">
    <source>
        <dbReference type="Proteomes" id="UP000595857"/>
    </source>
</evidence>
<dbReference type="InterPro" id="IPR019251">
    <property type="entry name" value="DUF2231_TM"/>
</dbReference>
<dbReference type="EMBL" id="CP068046">
    <property type="protein sequence ID" value="QQR39661.1"/>
    <property type="molecule type" value="Genomic_DNA"/>
</dbReference>
<dbReference type="Pfam" id="PF09990">
    <property type="entry name" value="DUF2231"/>
    <property type="match status" value="1"/>
</dbReference>
<reference evidence="3 4" key="1">
    <citation type="submission" date="2021-01" db="EMBL/GenBank/DDBJ databases">
        <title>Genome seq and assembly of Devosia sp. LEGU1.</title>
        <authorList>
            <person name="Chhetri G."/>
        </authorList>
    </citation>
    <scope>NUCLEOTIDE SEQUENCE [LARGE SCALE GENOMIC DNA]</scope>
    <source>
        <strain evidence="3 4">LEGU1</strain>
    </source>
</reference>
<protein>
    <recommendedName>
        <fullName evidence="2">DUF2231 domain-containing protein</fullName>
    </recommendedName>
</protein>
<keyword evidence="1" id="KW-1133">Transmembrane helix</keyword>
<evidence type="ECO:0000313" key="3">
    <source>
        <dbReference type="EMBL" id="QQR39661.1"/>
    </source>
</evidence>
<keyword evidence="1" id="KW-0812">Transmembrane</keyword>
<proteinExistence type="predicted"/>
<feature type="transmembrane region" description="Helical" evidence="1">
    <location>
        <begin position="81"/>
        <end position="99"/>
    </location>
</feature>
<feature type="transmembrane region" description="Helical" evidence="1">
    <location>
        <begin position="51"/>
        <end position="69"/>
    </location>
</feature>